<evidence type="ECO:0000313" key="1">
    <source>
        <dbReference type="EMBL" id="CAG8602030.1"/>
    </source>
</evidence>
<comment type="caution">
    <text evidence="1">The sequence shown here is derived from an EMBL/GenBank/DDBJ whole genome shotgun (WGS) entry which is preliminary data.</text>
</comment>
<evidence type="ECO:0000313" key="2">
    <source>
        <dbReference type="Proteomes" id="UP000789706"/>
    </source>
</evidence>
<name>A0A9N9CJC8_9GLOM</name>
<reference evidence="1" key="1">
    <citation type="submission" date="2021-06" db="EMBL/GenBank/DDBJ databases">
        <authorList>
            <person name="Kallberg Y."/>
            <person name="Tangrot J."/>
            <person name="Rosling A."/>
        </authorList>
    </citation>
    <scope>NUCLEOTIDE SEQUENCE</scope>
    <source>
        <strain evidence="1">AZ414A</strain>
    </source>
</reference>
<protein>
    <submittedName>
        <fullName evidence="1">483_t:CDS:1</fullName>
    </submittedName>
</protein>
<organism evidence="1 2">
    <name type="scientific">Diversispora eburnea</name>
    <dbReference type="NCBI Taxonomy" id="1213867"/>
    <lineage>
        <taxon>Eukaryota</taxon>
        <taxon>Fungi</taxon>
        <taxon>Fungi incertae sedis</taxon>
        <taxon>Mucoromycota</taxon>
        <taxon>Glomeromycotina</taxon>
        <taxon>Glomeromycetes</taxon>
        <taxon>Diversisporales</taxon>
        <taxon>Diversisporaceae</taxon>
        <taxon>Diversispora</taxon>
    </lineage>
</organism>
<dbReference type="AlphaFoldDB" id="A0A9N9CJC8"/>
<keyword evidence="2" id="KW-1185">Reference proteome</keyword>
<sequence>MGLSKTSKYCKIFFLNGPAGTDDKILLPENIKLLPQNLKSLINTIYPEINIAGICDNKYFSERTILSSRNEDIDYINQEVLNIYSGNQHTYMSADSAVIEEVLLPYNNVDTTTTNVVYPEILLGT</sequence>
<dbReference type="Proteomes" id="UP000789706">
    <property type="component" value="Unassembled WGS sequence"/>
</dbReference>
<dbReference type="EMBL" id="CAJVPK010001914">
    <property type="protein sequence ID" value="CAG8602030.1"/>
    <property type="molecule type" value="Genomic_DNA"/>
</dbReference>
<dbReference type="OrthoDB" id="3691720at2759"/>
<proteinExistence type="predicted"/>
<gene>
    <name evidence="1" type="ORF">DEBURN_LOCUS9568</name>
</gene>
<accession>A0A9N9CJC8</accession>